<keyword evidence="4" id="KW-1185">Reference proteome</keyword>
<proteinExistence type="predicted"/>
<dbReference type="CDD" id="cd14744">
    <property type="entry name" value="PAAR_CT_2"/>
    <property type="match status" value="1"/>
</dbReference>
<dbReference type="Gene3D" id="2.60.200.60">
    <property type="match status" value="1"/>
</dbReference>
<dbReference type="EMBL" id="CP007230">
    <property type="protein sequence ID" value="AHK18728.1"/>
    <property type="molecule type" value="Genomic_DNA"/>
</dbReference>
<reference evidence="3 5" key="2">
    <citation type="submission" date="2015-03" db="EMBL/GenBank/DDBJ databases">
        <authorList>
            <person name="Murphy D."/>
        </authorList>
    </citation>
    <scope>NUCLEOTIDE SEQUENCE [LARGE SCALE GENOMIC DNA]</scope>
    <source>
        <strain evidence="3 5">Y233</strain>
    </source>
</reference>
<dbReference type="Proteomes" id="UP000038204">
    <property type="component" value="Unassembled WGS sequence"/>
</dbReference>
<dbReference type="EMBL" id="CQBK01000014">
    <property type="protein sequence ID" value="CNI03618.1"/>
    <property type="molecule type" value="Genomic_DNA"/>
</dbReference>
<dbReference type="AlphaFoldDB" id="A0A0T9QBC2"/>
<name>A0A0T9QBC2_9GAMM</name>
<evidence type="ECO:0000313" key="3">
    <source>
        <dbReference type="EMBL" id="CNI03618.1"/>
    </source>
</evidence>
<dbReference type="KEGG" id="ysi:BF17_04805"/>
<dbReference type="RefSeq" id="WP_025381538.1">
    <property type="nucleotide sequence ID" value="NZ_CABIHS010000329.1"/>
</dbReference>
<evidence type="ECO:0000313" key="4">
    <source>
        <dbReference type="Proteomes" id="UP000019439"/>
    </source>
</evidence>
<gene>
    <name evidence="1" type="ORF">BF17_04805</name>
    <name evidence="2" type="ORF">BF17_04815</name>
    <name evidence="3" type="ORF">ERS008667_02228</name>
</gene>
<sequence>MRTVIEGKKVILVGDSTTTGGKVLRGSPLANQTQGVARKGDPVFCPACKATGVISEGSTLANISGIAVALEGHNVICGCPRGCKLVALA</sequence>
<evidence type="ECO:0000313" key="5">
    <source>
        <dbReference type="Proteomes" id="UP000038204"/>
    </source>
</evidence>
<dbReference type="EMBL" id="CP007230">
    <property type="protein sequence ID" value="AHK18726.1"/>
    <property type="molecule type" value="Genomic_DNA"/>
</dbReference>
<dbReference type="KEGG" id="ysi:BF17_04815"/>
<dbReference type="PATRIC" id="fig|367190.3.peg.898"/>
<evidence type="ECO:0000313" key="2">
    <source>
        <dbReference type="EMBL" id="AHK18728.1"/>
    </source>
</evidence>
<organism evidence="3 5">
    <name type="scientific">Yersinia similis</name>
    <dbReference type="NCBI Taxonomy" id="367190"/>
    <lineage>
        <taxon>Bacteria</taxon>
        <taxon>Pseudomonadati</taxon>
        <taxon>Pseudomonadota</taxon>
        <taxon>Gammaproteobacteria</taxon>
        <taxon>Enterobacterales</taxon>
        <taxon>Yersiniaceae</taxon>
        <taxon>Yersinia</taxon>
    </lineage>
</organism>
<dbReference type="InterPro" id="IPR008727">
    <property type="entry name" value="PAAR_motif"/>
</dbReference>
<dbReference type="Proteomes" id="UP000019439">
    <property type="component" value="Chromosome"/>
</dbReference>
<reference evidence="1 4" key="1">
    <citation type="journal article" date="2014" name="Genome Announc.">
        <title>Genome Sequence of Yersinia similis Y228T, a Member of the Yersinia pseudotuberculosis Complex.</title>
        <authorList>
            <person name="Sprague L.D."/>
            <person name="Neubauer H."/>
        </authorList>
    </citation>
    <scope>NUCLEOTIDE SEQUENCE [LARGE SCALE GENOMIC DNA]</scope>
    <source>
        <strain evidence="1 4">228</strain>
    </source>
</reference>
<protein>
    <submittedName>
        <fullName evidence="3">PAAR domain-containing protein</fullName>
    </submittedName>
</protein>
<accession>A0A0T9QBC2</accession>
<dbReference type="Pfam" id="PF05488">
    <property type="entry name" value="PAAR_motif"/>
    <property type="match status" value="1"/>
</dbReference>
<evidence type="ECO:0000313" key="1">
    <source>
        <dbReference type="EMBL" id="AHK18726.1"/>
    </source>
</evidence>
<dbReference type="GeneID" id="96662947"/>